<dbReference type="Pfam" id="PF14697">
    <property type="entry name" value="Fer4_21"/>
    <property type="match status" value="1"/>
</dbReference>
<keyword evidence="10" id="KW-1185">Reference proteome</keyword>
<dbReference type="PROSITE" id="PS51379">
    <property type="entry name" value="4FE4S_FER_2"/>
    <property type="match status" value="2"/>
</dbReference>
<dbReference type="EMBL" id="CP003985">
    <property type="protein sequence ID" value="AGF78208.1"/>
    <property type="molecule type" value="Genomic_DNA"/>
</dbReference>
<dbReference type="GO" id="GO:0051539">
    <property type="term" value="F:4 iron, 4 sulfur cluster binding"/>
    <property type="evidence" value="ECO:0007669"/>
    <property type="project" value="UniProtKB-KW"/>
</dbReference>
<dbReference type="InterPro" id="IPR017900">
    <property type="entry name" value="4Fe4S_Fe_S_CS"/>
</dbReference>
<dbReference type="PANTHER" id="PTHR43687:SF6">
    <property type="entry name" value="L-ASPARTATE SEMIALDEHYDE SULFURTRANSFERASE IRON-SULFUR SUBUNIT"/>
    <property type="match status" value="1"/>
</dbReference>
<dbReference type="PANTHER" id="PTHR43687">
    <property type="entry name" value="ADENYLYLSULFATE REDUCTASE, BETA SUBUNIT"/>
    <property type="match status" value="1"/>
</dbReference>
<protein>
    <submittedName>
        <fullName evidence="9">Putative NADH:ubiquinone oxidoreductase, subunit RnfB</fullName>
    </submittedName>
</protein>
<dbReference type="InterPro" id="IPR017896">
    <property type="entry name" value="4Fe4S_Fe-S-bd"/>
</dbReference>
<organism evidence="9 10">
    <name type="scientific">Desulfocapsa sulfexigens (strain DSM 10523 / SB164P1)</name>
    <dbReference type="NCBI Taxonomy" id="1167006"/>
    <lineage>
        <taxon>Bacteria</taxon>
        <taxon>Pseudomonadati</taxon>
        <taxon>Thermodesulfobacteriota</taxon>
        <taxon>Desulfobulbia</taxon>
        <taxon>Desulfobulbales</taxon>
        <taxon>Desulfocapsaceae</taxon>
        <taxon>Desulfocapsa</taxon>
    </lineage>
</organism>
<keyword evidence="3" id="KW-0479">Metal-binding</keyword>
<feature type="domain" description="4Fe-4S ferredoxin-type" evidence="8">
    <location>
        <begin position="76"/>
        <end position="105"/>
    </location>
</feature>
<evidence type="ECO:0000313" key="9">
    <source>
        <dbReference type="EMBL" id="AGF78208.1"/>
    </source>
</evidence>
<keyword evidence="1" id="KW-0813">Transport</keyword>
<dbReference type="Gene3D" id="3.30.70.260">
    <property type="match status" value="1"/>
</dbReference>
<sequence>MTTKIYVLRFPKETSNEPIIYQLVKQYDVEFNILKADILPQREGVMILELKGTREKVKNGLDYLKSFGVQAERLAAAIKRDDDKCFQCGACTGICPVGALYIKRPSMEVIFDADKCTGCSLCVPICPVRAMEVSPLSEAFVEAEEKIVT</sequence>
<dbReference type="STRING" id="1167006.UWK_01650"/>
<accession>M1P3Z6</accession>
<dbReference type="OrthoDB" id="9808559at2"/>
<dbReference type="KEGG" id="dsf:UWK_01650"/>
<evidence type="ECO:0000313" key="10">
    <source>
        <dbReference type="Proteomes" id="UP000011721"/>
    </source>
</evidence>
<dbReference type="SUPFAM" id="SSF54862">
    <property type="entry name" value="4Fe-4S ferredoxins"/>
    <property type="match status" value="1"/>
</dbReference>
<keyword evidence="4" id="KW-0677">Repeat</keyword>
<evidence type="ECO:0000256" key="1">
    <source>
        <dbReference type="ARBA" id="ARBA00022448"/>
    </source>
</evidence>
<feature type="domain" description="4Fe-4S ferredoxin-type" evidence="8">
    <location>
        <begin position="107"/>
        <end position="136"/>
    </location>
</feature>
<keyword evidence="2" id="KW-0004">4Fe-4S</keyword>
<dbReference type="SUPFAM" id="SSF55021">
    <property type="entry name" value="ACT-like"/>
    <property type="match status" value="1"/>
</dbReference>
<dbReference type="AlphaFoldDB" id="M1P3Z6"/>
<dbReference type="PROSITE" id="PS00198">
    <property type="entry name" value="4FE4S_FER_1"/>
    <property type="match status" value="1"/>
</dbReference>
<keyword evidence="5" id="KW-0249">Electron transport</keyword>
<dbReference type="InterPro" id="IPR045865">
    <property type="entry name" value="ACT-like_dom_sf"/>
</dbReference>
<dbReference type="GO" id="GO:0046872">
    <property type="term" value="F:metal ion binding"/>
    <property type="evidence" value="ECO:0007669"/>
    <property type="project" value="UniProtKB-KW"/>
</dbReference>
<keyword evidence="7" id="KW-0411">Iron-sulfur</keyword>
<evidence type="ECO:0000256" key="3">
    <source>
        <dbReference type="ARBA" id="ARBA00022723"/>
    </source>
</evidence>
<keyword evidence="6" id="KW-0408">Iron</keyword>
<dbReference type="InterPro" id="IPR050572">
    <property type="entry name" value="Fe-S_Ferredoxin"/>
</dbReference>
<dbReference type="RefSeq" id="WP_015403899.1">
    <property type="nucleotide sequence ID" value="NC_020304.1"/>
</dbReference>
<dbReference type="Proteomes" id="UP000011721">
    <property type="component" value="Chromosome"/>
</dbReference>
<dbReference type="InterPro" id="IPR018449">
    <property type="entry name" value="NIL_domain"/>
</dbReference>
<evidence type="ECO:0000256" key="5">
    <source>
        <dbReference type="ARBA" id="ARBA00022982"/>
    </source>
</evidence>
<reference evidence="10" key="1">
    <citation type="journal article" date="2013" name="Stand. Genomic Sci.">
        <title>Complete genome sequence of Desulfocapsa sulfexigens, a marine deltaproteobacterium specialized in disproportionating inorganic sulfur compounds.</title>
        <authorList>
            <person name="Finster K.W."/>
            <person name="Kjeldsen K.U."/>
            <person name="Kube M."/>
            <person name="Reinhardt R."/>
            <person name="Mussmann M."/>
            <person name="Amann R."/>
            <person name="Schreiber L."/>
        </authorList>
    </citation>
    <scope>NUCLEOTIDE SEQUENCE [LARGE SCALE GENOMIC DNA]</scope>
    <source>
        <strain evidence="10">DSM 10523 / SB164P1</strain>
    </source>
</reference>
<dbReference type="Gene3D" id="3.30.70.20">
    <property type="match status" value="2"/>
</dbReference>
<evidence type="ECO:0000256" key="2">
    <source>
        <dbReference type="ARBA" id="ARBA00022485"/>
    </source>
</evidence>
<gene>
    <name evidence="9" type="ordered locus">UWK_01650</name>
</gene>
<dbReference type="PATRIC" id="fig|1167006.5.peg.1821"/>
<evidence type="ECO:0000259" key="8">
    <source>
        <dbReference type="PROSITE" id="PS51379"/>
    </source>
</evidence>
<dbReference type="HOGENOM" id="CLU_152999_0_0_7"/>
<evidence type="ECO:0000256" key="4">
    <source>
        <dbReference type="ARBA" id="ARBA00022737"/>
    </source>
</evidence>
<evidence type="ECO:0000256" key="6">
    <source>
        <dbReference type="ARBA" id="ARBA00023004"/>
    </source>
</evidence>
<proteinExistence type="predicted"/>
<keyword evidence="9" id="KW-0830">Ubiquinone</keyword>
<dbReference type="Pfam" id="PF09383">
    <property type="entry name" value="NIL"/>
    <property type="match status" value="1"/>
</dbReference>
<dbReference type="SMART" id="SM00930">
    <property type="entry name" value="NIL"/>
    <property type="match status" value="1"/>
</dbReference>
<name>M1P3Z6_DESSD</name>
<dbReference type="eggNOG" id="COG1143">
    <property type="taxonomic scope" value="Bacteria"/>
</dbReference>
<evidence type="ECO:0000256" key="7">
    <source>
        <dbReference type="ARBA" id="ARBA00023014"/>
    </source>
</evidence>